<proteinExistence type="predicted"/>
<feature type="region of interest" description="Disordered" evidence="1">
    <location>
        <begin position="46"/>
        <end position="68"/>
    </location>
</feature>
<dbReference type="EMBL" id="CAQQ02116754">
    <property type="status" value="NOT_ANNOTATED_CDS"/>
    <property type="molecule type" value="Genomic_DNA"/>
</dbReference>
<protein>
    <submittedName>
        <fullName evidence="2">Uncharacterized protein</fullName>
    </submittedName>
</protein>
<evidence type="ECO:0000313" key="2">
    <source>
        <dbReference type="EnsemblMetazoa" id="MESCA005715-PA"/>
    </source>
</evidence>
<dbReference type="Proteomes" id="UP000015102">
    <property type="component" value="Unassembled WGS sequence"/>
</dbReference>
<reference evidence="2" key="2">
    <citation type="submission" date="2015-06" db="UniProtKB">
        <authorList>
            <consortium name="EnsemblMetazoa"/>
        </authorList>
    </citation>
    <scope>IDENTIFICATION</scope>
</reference>
<organism evidence="2 3">
    <name type="scientific">Megaselia scalaris</name>
    <name type="common">Humpbacked fly</name>
    <name type="synonym">Phora scalaris</name>
    <dbReference type="NCBI Taxonomy" id="36166"/>
    <lineage>
        <taxon>Eukaryota</taxon>
        <taxon>Metazoa</taxon>
        <taxon>Ecdysozoa</taxon>
        <taxon>Arthropoda</taxon>
        <taxon>Hexapoda</taxon>
        <taxon>Insecta</taxon>
        <taxon>Pterygota</taxon>
        <taxon>Neoptera</taxon>
        <taxon>Endopterygota</taxon>
        <taxon>Diptera</taxon>
        <taxon>Brachycera</taxon>
        <taxon>Muscomorpha</taxon>
        <taxon>Platypezoidea</taxon>
        <taxon>Phoridae</taxon>
        <taxon>Megaseliini</taxon>
        <taxon>Megaselia</taxon>
    </lineage>
</organism>
<evidence type="ECO:0000313" key="3">
    <source>
        <dbReference type="Proteomes" id="UP000015102"/>
    </source>
</evidence>
<accession>T1GQ17</accession>
<dbReference type="EMBL" id="CAQQ02116753">
    <property type="status" value="NOT_ANNOTATED_CDS"/>
    <property type="molecule type" value="Genomic_DNA"/>
</dbReference>
<dbReference type="AlphaFoldDB" id="T1GQ17"/>
<reference evidence="3" key="1">
    <citation type="submission" date="2013-02" db="EMBL/GenBank/DDBJ databases">
        <authorList>
            <person name="Hughes D."/>
        </authorList>
    </citation>
    <scope>NUCLEOTIDE SEQUENCE</scope>
    <source>
        <strain>Durham</strain>
        <strain evidence="3">NC isolate 2 -- Noor lab</strain>
    </source>
</reference>
<keyword evidence="3" id="KW-1185">Reference proteome</keyword>
<evidence type="ECO:0000256" key="1">
    <source>
        <dbReference type="SAM" id="MobiDB-lite"/>
    </source>
</evidence>
<dbReference type="EnsemblMetazoa" id="MESCA005715-RA">
    <property type="protein sequence ID" value="MESCA005715-PA"/>
    <property type="gene ID" value="MESCA005715"/>
</dbReference>
<name>T1GQ17_MEGSC</name>
<sequence length="95" mass="10422">MEFGELEEQSFEGPCGYFLGVVLKTSLMATQCQQCCNSSPSHLVDYGEKHDESNSNSQNSSSSIEPPKCQIDKRHASNILDLKSLSVCSDFITLA</sequence>
<dbReference type="EMBL" id="CAQQ02116752">
    <property type="status" value="NOT_ANNOTATED_CDS"/>
    <property type="molecule type" value="Genomic_DNA"/>
</dbReference>
<dbReference type="HOGENOM" id="CLU_2375161_0_0_1"/>
<feature type="compositionally biased region" description="Low complexity" evidence="1">
    <location>
        <begin position="54"/>
        <end position="63"/>
    </location>
</feature>